<dbReference type="RefSeq" id="WP_186770551.1">
    <property type="nucleotide sequence ID" value="NZ_JACOMF010000009.1"/>
</dbReference>
<feature type="region of interest" description="Disordered" evidence="3">
    <location>
        <begin position="193"/>
        <end position="215"/>
    </location>
</feature>
<evidence type="ECO:0000313" key="6">
    <source>
        <dbReference type="Proteomes" id="UP000600101"/>
    </source>
</evidence>
<dbReference type="InterPro" id="IPR011010">
    <property type="entry name" value="DNA_brk_join_enz"/>
</dbReference>
<dbReference type="InterPro" id="IPR010998">
    <property type="entry name" value="Integrase_recombinase_N"/>
</dbReference>
<evidence type="ECO:0000256" key="2">
    <source>
        <dbReference type="ARBA" id="ARBA00023172"/>
    </source>
</evidence>
<dbReference type="AlphaFoldDB" id="A0A9X0QZJ1"/>
<evidence type="ECO:0000313" key="5">
    <source>
        <dbReference type="EMBL" id="MBC4015783.1"/>
    </source>
</evidence>
<dbReference type="GO" id="GO:0003677">
    <property type="term" value="F:DNA binding"/>
    <property type="evidence" value="ECO:0007669"/>
    <property type="project" value="UniProtKB-KW"/>
</dbReference>
<protein>
    <submittedName>
        <fullName evidence="5">Tyrosine-type recombinase/integrase</fullName>
    </submittedName>
</protein>
<evidence type="ECO:0000256" key="3">
    <source>
        <dbReference type="SAM" id="MobiDB-lite"/>
    </source>
</evidence>
<feature type="region of interest" description="Disordered" evidence="3">
    <location>
        <begin position="515"/>
        <end position="540"/>
    </location>
</feature>
<proteinExistence type="predicted"/>
<accession>A0A9X0QZJ1</accession>
<dbReference type="GO" id="GO:0015074">
    <property type="term" value="P:DNA integration"/>
    <property type="evidence" value="ECO:0007669"/>
    <property type="project" value="InterPro"/>
</dbReference>
<dbReference type="Gene3D" id="1.10.443.10">
    <property type="entry name" value="Intergrase catalytic core"/>
    <property type="match status" value="1"/>
</dbReference>
<keyword evidence="2" id="KW-0233">DNA recombination</keyword>
<dbReference type="InterPro" id="IPR046668">
    <property type="entry name" value="DUF6538"/>
</dbReference>
<keyword evidence="1" id="KW-0238">DNA-binding</keyword>
<dbReference type="EMBL" id="JACOMF010000009">
    <property type="protein sequence ID" value="MBC4015783.1"/>
    <property type="molecule type" value="Genomic_DNA"/>
</dbReference>
<sequence length="540" mass="58996">MIRPVKHPKSQVYRIRKGIPAPLRHLFGGKSELIESLGTKDPAEAKRLAPGVITRIEALIAGAGLRSRGDGVPLSDRRVAELAGVYYREGAAAVESEPGAAEDAERAVELLEDEAEPTDLGHNLDDGGHWRPEFVPGRSDLAEAAARAAAGGLSPDHASVRRIAVELFYARVALARLRLRRARGDWSRDGYADRFPPAGGAQGVPSESQGPSAPAMPARKLLDAWATERQPAPATLRRYRTAFAHVARILGFDDLRRVRPEDVVTFKGRRLAERISVETVADDVMGCGAVCKWGVQNKHLLMNPFASMAPRPAKRGETARDGFTDDEAAAILQAARGATGWRRWLPWLLCFTGARISEIVELRRKDVRQEAGVWILDIRPTAARAGKNATFQRMLPLHPSVIEEGFLAYVGVLPIGGDGSLFPDLTVARDGTRTVAATSALGRWVRRDLGITNPRKAPAHSWRHRMEDELRKARVTEEAQDAITGRHNPRNAGAGYGKGYRGMPDEVLKELRKVPSPLAVRDQARAAPAMPQEAHQPSTH</sequence>
<feature type="domain" description="Tyr recombinase" evidence="4">
    <location>
        <begin position="318"/>
        <end position="509"/>
    </location>
</feature>
<evidence type="ECO:0000259" key="4">
    <source>
        <dbReference type="PROSITE" id="PS51898"/>
    </source>
</evidence>
<dbReference type="GO" id="GO:0006310">
    <property type="term" value="P:DNA recombination"/>
    <property type="evidence" value="ECO:0007669"/>
    <property type="project" value="UniProtKB-KW"/>
</dbReference>
<keyword evidence="6" id="KW-1185">Reference proteome</keyword>
<dbReference type="Proteomes" id="UP000600101">
    <property type="component" value="Unassembled WGS sequence"/>
</dbReference>
<dbReference type="Gene3D" id="1.10.150.130">
    <property type="match status" value="1"/>
</dbReference>
<dbReference type="SUPFAM" id="SSF56349">
    <property type="entry name" value="DNA breaking-rejoining enzymes"/>
    <property type="match status" value="1"/>
</dbReference>
<evidence type="ECO:0000256" key="1">
    <source>
        <dbReference type="ARBA" id="ARBA00023125"/>
    </source>
</evidence>
<comment type="caution">
    <text evidence="5">The sequence shown here is derived from an EMBL/GenBank/DDBJ whole genome shotgun (WGS) entry which is preliminary data.</text>
</comment>
<dbReference type="InterPro" id="IPR013762">
    <property type="entry name" value="Integrase-like_cat_sf"/>
</dbReference>
<dbReference type="InterPro" id="IPR002104">
    <property type="entry name" value="Integrase_catalytic"/>
</dbReference>
<dbReference type="PROSITE" id="PS51898">
    <property type="entry name" value="TYR_RECOMBINASE"/>
    <property type="match status" value="1"/>
</dbReference>
<organism evidence="5 6">
    <name type="scientific">Siccirubricoccus deserti</name>
    <dbReference type="NCBI Taxonomy" id="2013562"/>
    <lineage>
        <taxon>Bacteria</taxon>
        <taxon>Pseudomonadati</taxon>
        <taxon>Pseudomonadota</taxon>
        <taxon>Alphaproteobacteria</taxon>
        <taxon>Acetobacterales</taxon>
        <taxon>Roseomonadaceae</taxon>
        <taxon>Siccirubricoccus</taxon>
    </lineage>
</organism>
<name>A0A9X0QZJ1_9PROT</name>
<dbReference type="Pfam" id="PF20172">
    <property type="entry name" value="DUF6538"/>
    <property type="match status" value="1"/>
</dbReference>
<dbReference type="CDD" id="cd01184">
    <property type="entry name" value="INT_C_like_1"/>
    <property type="match status" value="1"/>
</dbReference>
<reference evidence="5" key="1">
    <citation type="submission" date="2020-08" db="EMBL/GenBank/DDBJ databases">
        <authorList>
            <person name="Hu Y."/>
            <person name="Nguyen S.V."/>
            <person name="Li F."/>
            <person name="Fanning S."/>
        </authorList>
    </citation>
    <scope>NUCLEOTIDE SEQUENCE</scope>
    <source>
        <strain evidence="5">SYSU D8009</strain>
    </source>
</reference>
<gene>
    <name evidence="5" type="ORF">H7965_10650</name>
</gene>